<keyword evidence="4" id="KW-1185">Reference proteome</keyword>
<dbReference type="InterPro" id="IPR001584">
    <property type="entry name" value="Integrase_cat-core"/>
</dbReference>
<dbReference type="Pfam" id="PF09299">
    <property type="entry name" value="Mu-transpos_C"/>
    <property type="match status" value="1"/>
</dbReference>
<gene>
    <name evidence="3" type="ORF">V6617_09085</name>
</gene>
<evidence type="ECO:0000313" key="3">
    <source>
        <dbReference type="EMBL" id="WWT34602.1"/>
    </source>
</evidence>
<name>A0ABZ2I419_9HYPH</name>
<protein>
    <submittedName>
        <fullName evidence="3">Mu transposase C-terminal domain-containing protein</fullName>
    </submittedName>
</protein>
<proteinExistence type="predicted"/>
<dbReference type="InterPro" id="IPR012337">
    <property type="entry name" value="RNaseH-like_sf"/>
</dbReference>
<dbReference type="SUPFAM" id="SSF53098">
    <property type="entry name" value="Ribonuclease H-like"/>
    <property type="match status" value="1"/>
</dbReference>
<dbReference type="RefSeq" id="WP_338610598.1">
    <property type="nucleotide sequence ID" value="NZ_CP146275.1"/>
</dbReference>
<evidence type="ECO:0000256" key="1">
    <source>
        <dbReference type="SAM" id="MobiDB-lite"/>
    </source>
</evidence>
<reference evidence="3 4" key="1">
    <citation type="submission" date="2024-02" db="EMBL/GenBank/DDBJ databases">
        <title>Complete genome sequence of Pelagibacterium nitratireducens ZH15.</title>
        <authorList>
            <person name="Zhao L.H."/>
        </authorList>
    </citation>
    <scope>NUCLEOTIDE SEQUENCE [LARGE SCALE GENOMIC DNA]</scope>
    <source>
        <strain evidence="3 4">ZH15</strain>
    </source>
</reference>
<dbReference type="EMBL" id="CP146275">
    <property type="protein sequence ID" value="WWT34602.1"/>
    <property type="molecule type" value="Genomic_DNA"/>
</dbReference>
<sequence length="718" mass="80323">MSEQRDATGLTKPWERLGLHDMITINAVKYSVQSSTKDGQVLREIDRPDVSAAFTHAQYDEIRQTANFSRIPEGLHPDVVKAHSALGAMLMGDLSDQSTSMMRWREDYVLTLIAMHEQGEVSLTHKSVAIAIAGSLGDKVDEIQKERQLRADKPGGGTSYRLRKRPGARRVLQWRRDYLKNVGDILHLGDRKPLCGGSLLQPEVAAIISEEVAKYATLAKPHKSQIVIDTQDRVVLINVARRHSHLEQVSKGEECEPPELLRVPDRKTILAAINRLDKFTVMCGRHGIDYAVKRMPAVRGSTETLVPLQRIEFDESPVDLLTLATLSGVWTVLSEEQRAKIKRKRRWLGVAIDVATRCVVGMHIANKGSTEAAIPTFKMILEDKSHLLGGLEGENLSWHQCGGFSQVVMDQGSGNISDRTRTALSDLGVKVLYAPAGDPAQRGVGERIFRTVGTYVYPRVDGRTFSNVRERGDYPSKAFASLTDDELARVMVAGVVGYYHNMPHKELNGKTPYEAWEKQTDRYGVTGRPDANHTRVAFGFRKRKRATRYGITHQGLHYTNDEIDKHYLHGGGELEIAYDPDDLGYISVRTDTWTAAPCLDPDMKGVSIKDWQAVCAAERHIKDEDKERRVMARHAAKQAIRGIQDNARSRATILYSEVSAEQIDRAEKRIFGKYAMAHDDMPVVDGQLGEAVETISEEDQNATQPSSPQQDDWDFTDK</sequence>
<dbReference type="PROSITE" id="PS50994">
    <property type="entry name" value="INTEGRASE"/>
    <property type="match status" value="1"/>
</dbReference>
<evidence type="ECO:0000259" key="2">
    <source>
        <dbReference type="PROSITE" id="PS50994"/>
    </source>
</evidence>
<accession>A0ABZ2I419</accession>
<evidence type="ECO:0000313" key="4">
    <source>
        <dbReference type="Proteomes" id="UP001369958"/>
    </source>
</evidence>
<dbReference type="Gene3D" id="3.30.420.10">
    <property type="entry name" value="Ribonuclease H-like superfamily/Ribonuclease H"/>
    <property type="match status" value="1"/>
</dbReference>
<dbReference type="InterPro" id="IPR036397">
    <property type="entry name" value="RNaseH_sf"/>
</dbReference>
<organism evidence="3 4">
    <name type="scientific">Pelagibacterium nitratireducens</name>
    <dbReference type="NCBI Taxonomy" id="1046114"/>
    <lineage>
        <taxon>Bacteria</taxon>
        <taxon>Pseudomonadati</taxon>
        <taxon>Pseudomonadota</taxon>
        <taxon>Alphaproteobacteria</taxon>
        <taxon>Hyphomicrobiales</taxon>
        <taxon>Devosiaceae</taxon>
        <taxon>Pelagibacterium</taxon>
    </lineage>
</organism>
<feature type="compositionally biased region" description="Polar residues" evidence="1">
    <location>
        <begin position="701"/>
        <end position="710"/>
    </location>
</feature>
<dbReference type="Proteomes" id="UP001369958">
    <property type="component" value="Chromosome"/>
</dbReference>
<feature type="region of interest" description="Disordered" evidence="1">
    <location>
        <begin position="693"/>
        <end position="718"/>
    </location>
</feature>
<dbReference type="InterPro" id="IPR015378">
    <property type="entry name" value="Transposase-like_Mu_C"/>
</dbReference>
<feature type="domain" description="Integrase catalytic" evidence="2">
    <location>
        <begin position="313"/>
        <end position="520"/>
    </location>
</feature>